<feature type="compositionally biased region" description="Basic and acidic residues" evidence="1">
    <location>
        <begin position="419"/>
        <end position="432"/>
    </location>
</feature>
<feature type="transmembrane region" description="Helical" evidence="2">
    <location>
        <begin position="959"/>
        <end position="980"/>
    </location>
</feature>
<dbReference type="AlphaFoldDB" id="A0A1R1PSU3"/>
<evidence type="ECO:0000313" key="4">
    <source>
        <dbReference type="Proteomes" id="UP000188320"/>
    </source>
</evidence>
<feature type="compositionally biased region" description="Basic and acidic residues" evidence="1">
    <location>
        <begin position="1"/>
        <end position="10"/>
    </location>
</feature>
<feature type="compositionally biased region" description="Polar residues" evidence="1">
    <location>
        <begin position="14"/>
        <end position="25"/>
    </location>
</feature>
<keyword evidence="2" id="KW-0472">Membrane</keyword>
<feature type="region of interest" description="Disordered" evidence="1">
    <location>
        <begin position="794"/>
        <end position="847"/>
    </location>
</feature>
<proteinExistence type="predicted"/>
<feature type="compositionally biased region" description="Basic and acidic residues" evidence="1">
    <location>
        <begin position="835"/>
        <end position="847"/>
    </location>
</feature>
<name>A0A1R1PSU3_ZANCU</name>
<keyword evidence="2" id="KW-1133">Transmembrane helix</keyword>
<dbReference type="EMBL" id="LSSK01000267">
    <property type="protein sequence ID" value="OMH84021.1"/>
    <property type="molecule type" value="Genomic_DNA"/>
</dbReference>
<reference evidence="4" key="1">
    <citation type="submission" date="2017-01" db="EMBL/GenBank/DDBJ databases">
        <authorList>
            <person name="Wang Y."/>
            <person name="White M."/>
            <person name="Kvist S."/>
            <person name="Moncalvo J.-M."/>
        </authorList>
    </citation>
    <scope>NUCLEOTIDE SEQUENCE [LARGE SCALE GENOMIC DNA]</scope>
    <source>
        <strain evidence="4">COL-18-3</strain>
    </source>
</reference>
<feature type="compositionally biased region" description="Acidic residues" evidence="1">
    <location>
        <begin position="810"/>
        <end position="827"/>
    </location>
</feature>
<keyword evidence="4" id="KW-1185">Reference proteome</keyword>
<evidence type="ECO:0000256" key="1">
    <source>
        <dbReference type="SAM" id="MobiDB-lite"/>
    </source>
</evidence>
<organism evidence="3 4">
    <name type="scientific">Zancudomyces culisetae</name>
    <name type="common">Gut fungus</name>
    <name type="synonym">Smittium culisetae</name>
    <dbReference type="NCBI Taxonomy" id="1213189"/>
    <lineage>
        <taxon>Eukaryota</taxon>
        <taxon>Fungi</taxon>
        <taxon>Fungi incertae sedis</taxon>
        <taxon>Zoopagomycota</taxon>
        <taxon>Kickxellomycotina</taxon>
        <taxon>Harpellomycetes</taxon>
        <taxon>Harpellales</taxon>
        <taxon>Legeriomycetaceae</taxon>
        <taxon>Zancudomyces</taxon>
    </lineage>
</organism>
<dbReference type="Proteomes" id="UP000188320">
    <property type="component" value="Unassembled WGS sequence"/>
</dbReference>
<feature type="compositionally biased region" description="Low complexity" evidence="1">
    <location>
        <begin position="796"/>
        <end position="809"/>
    </location>
</feature>
<protein>
    <submittedName>
        <fullName evidence="3">Uncharacterized protein</fullName>
    </submittedName>
</protein>
<accession>A0A1R1PSU3</accession>
<gene>
    <name evidence="3" type="ORF">AX774_g2465</name>
</gene>
<feature type="compositionally biased region" description="Polar residues" evidence="1">
    <location>
        <begin position="1202"/>
        <end position="1215"/>
    </location>
</feature>
<feature type="compositionally biased region" description="Polar residues" evidence="1">
    <location>
        <begin position="398"/>
        <end position="410"/>
    </location>
</feature>
<evidence type="ECO:0000256" key="2">
    <source>
        <dbReference type="SAM" id="Phobius"/>
    </source>
</evidence>
<feature type="compositionally biased region" description="Basic and acidic residues" evidence="1">
    <location>
        <begin position="1120"/>
        <end position="1137"/>
    </location>
</feature>
<feature type="region of interest" description="Disordered" evidence="1">
    <location>
        <begin position="390"/>
        <end position="432"/>
    </location>
</feature>
<feature type="region of interest" description="Disordered" evidence="1">
    <location>
        <begin position="1120"/>
        <end position="1156"/>
    </location>
</feature>
<evidence type="ECO:0000313" key="3">
    <source>
        <dbReference type="EMBL" id="OMH84021.1"/>
    </source>
</evidence>
<sequence length="1243" mass="138839">MNLHKDKQEDWLNEESNTKNGSTNLQCEVKTPTANISSPRSISKKRIIEDITPTKVKAGTKYVEDVGGFSSNIMDNKMGISLEKNSININKSQVDKERGTDTHVAEYGGFTSYELMNNELDCTKTVGGDKKIDVETDMTTPVLREKLLVSNTTQEELQKENGRLERLQNTELFSIENQHGEIASSKLNSTQYKIMNTGKSSQISITPTQVSKTQEEGKMIFSNISVGINGNAKNNEKIDSNDRKKEDITVFETAITVWVIPTEKVGKVENIIKEINYSITVFSDTQAVIDLLNTNPGETVTSTRILRRESEKNIFDFGRNLSGRRRYNEETVSSMIRMGSNALRFKQGVGRYRLIMMNSLITGLGDVLDESGISKAIVEQDKRERYSRLLSRSNSNSGSITDGIHQQQEPGSPILSRGKGQECEIEKEKEKERGTPEIIMGKSTEGLLKLSFKPHLRGRYKVRVLVKETQHPTNKTELGEMKNSGTFCINGLPECKRCKMSIKMVHKTHTELSLDMLDESKVVEYYYTNKVFSVTDGNKELLTSTLEPFVFTNNGKDTNTNSNTNNRSRIVKEYMETHGARHSGRRNSISGGVCTSPIKGGRSTSPVSLYSCSTRSYEDSLYDSSDNVTSLLDDQSSFLKELLDNKELSIDFEQILSPDLLPEYYSSLSSSTDLPTEVFYYNFSCSSLVNDFSVQFYPIYYEYLLAKTADKRETSIIETGNEISSQPNSKHDSVVAVGNNKASMEEERLDDAGEYQYFDDTLVRDVQVTGLDDEFESGIEINHFSRSIENDSACDGNVNGNGSVNFNSNADEDGDDDEDEDEDDNEDNVPMNINKKTDDSEHSPDNKNIETTLQASYSDQVVGSELELDLSHEASTKNNNSIDLDSISNIHDLATKEVTVDNALFPDACNSVDVDNSTDSCQKREKTIEEVIIKGDHDSALSENTDKPTSKRKTPQPTFSTVFLVVAVIMIVVSASYYTYTYGFDWHSADFRQKVEQSLVVLHTRSNVLLADAKNWYTGCYLVTLASVKIYATKCSRYVASLTSNLKMHDKRDNDIVGKQGGIKVKGGLGDAVVEYCNVQHSLYNPIEFGFMNIGHHFNDGMKVCYKNDEMLHQEQQVSRRVEGGRENVEKKHDVGNKPHSGIAKHKVKASIKDNHSSECTEKTLHAVVSTMAVVIPTFASPDISTSTSTESSNDSHRTSVRSESGSANSQTAATQDMMKYEPLPDIDEEFLLSLNIETITIS</sequence>
<feature type="region of interest" description="Disordered" evidence="1">
    <location>
        <begin position="1"/>
        <end position="25"/>
    </location>
</feature>
<keyword evidence="2" id="KW-0812">Transmembrane</keyword>
<feature type="region of interest" description="Disordered" evidence="1">
    <location>
        <begin position="1182"/>
        <end position="1216"/>
    </location>
</feature>
<comment type="caution">
    <text evidence="3">The sequence shown here is derived from an EMBL/GenBank/DDBJ whole genome shotgun (WGS) entry which is preliminary data.</text>
</comment>